<evidence type="ECO:0000313" key="2">
    <source>
        <dbReference type="EMBL" id="AXE82158.1"/>
    </source>
</evidence>
<reference evidence="2 3" key="1">
    <citation type="journal article" date="2018" name="Front. Microbiol.">
        <title>Genome Sequencing of Streptomyces atratus SCSIOZH16 and Activation Production of Nocardamine via Metabolic Engineering.</title>
        <authorList>
            <person name="Li Y."/>
            <person name="Zhang C."/>
            <person name="Liu C."/>
            <person name="Ju J."/>
            <person name="Ma J."/>
        </authorList>
    </citation>
    <scope>NUCLEOTIDE SEQUENCE [LARGE SCALE GENOMIC DNA]</scope>
    <source>
        <strain evidence="2 3">SCSIO_ZH16</strain>
    </source>
</reference>
<feature type="compositionally biased region" description="Polar residues" evidence="1">
    <location>
        <begin position="20"/>
        <end position="37"/>
    </location>
</feature>
<proteinExistence type="predicted"/>
<organism evidence="2 3">
    <name type="scientific">Streptomyces atratus</name>
    <dbReference type="NCBI Taxonomy" id="1893"/>
    <lineage>
        <taxon>Bacteria</taxon>
        <taxon>Bacillati</taxon>
        <taxon>Actinomycetota</taxon>
        <taxon>Actinomycetes</taxon>
        <taxon>Kitasatosporales</taxon>
        <taxon>Streptomycetaceae</taxon>
        <taxon>Streptomyces</taxon>
    </lineage>
</organism>
<dbReference type="KEGG" id="sata:C5746_40735"/>
<gene>
    <name evidence="2" type="ORF">C5746_40735</name>
</gene>
<sequence length="146" mass="15420">MPATGADNTHSVSRDAVFTDTDNNSVDLFGSTPSPRNSAGTGGDGGGDPSPTPAPTDTTPGDVRIHDIQGATRLSPYAAKPPARTDLINKLPVGERYSYVCDGNSQTLDHILVTPGIHDPGYELVHVNAEFSDRTSDHDPQVVRIK</sequence>
<dbReference type="InterPro" id="IPR036691">
    <property type="entry name" value="Endo/exonu/phosph_ase_sf"/>
</dbReference>
<feature type="region of interest" description="Disordered" evidence="1">
    <location>
        <begin position="1"/>
        <end position="64"/>
    </location>
</feature>
<accession>A0A2Z5JPD6</accession>
<dbReference type="PANTHER" id="PTHR42834">
    <property type="entry name" value="ENDONUCLEASE/EXONUCLEASE/PHOSPHATASE FAMILY PROTEIN (AFU_ORTHOLOGUE AFUA_3G09210)"/>
    <property type="match status" value="1"/>
</dbReference>
<evidence type="ECO:0008006" key="4">
    <source>
        <dbReference type="Google" id="ProtNLM"/>
    </source>
</evidence>
<protein>
    <recommendedName>
        <fullName evidence="4">Endonuclease/Exonuclease/phosphatase family protein</fullName>
    </recommendedName>
</protein>
<dbReference type="AlphaFoldDB" id="A0A2Z5JPD6"/>
<dbReference type="EMBL" id="CP027306">
    <property type="protein sequence ID" value="AXE82158.1"/>
    <property type="molecule type" value="Genomic_DNA"/>
</dbReference>
<dbReference type="PANTHER" id="PTHR42834:SF1">
    <property type="entry name" value="ENDONUCLEASE_EXONUCLEASE_PHOSPHATASE FAMILY PROTEIN (AFU_ORTHOLOGUE AFUA_3G09210)"/>
    <property type="match status" value="1"/>
</dbReference>
<dbReference type="Proteomes" id="UP000252698">
    <property type="component" value="Chromosome"/>
</dbReference>
<evidence type="ECO:0000256" key="1">
    <source>
        <dbReference type="SAM" id="MobiDB-lite"/>
    </source>
</evidence>
<evidence type="ECO:0000313" key="3">
    <source>
        <dbReference type="Proteomes" id="UP000252698"/>
    </source>
</evidence>
<feature type="compositionally biased region" description="Polar residues" evidence="1">
    <location>
        <begin position="1"/>
        <end position="11"/>
    </location>
</feature>
<dbReference type="SUPFAM" id="SSF56219">
    <property type="entry name" value="DNase I-like"/>
    <property type="match status" value="1"/>
</dbReference>
<name>A0A2Z5JPD6_STRAR</name>